<evidence type="ECO:0000256" key="2">
    <source>
        <dbReference type="ARBA" id="ARBA00004123"/>
    </source>
</evidence>
<dbReference type="EMBL" id="UFQS01000996">
    <property type="protein sequence ID" value="SSX08335.1"/>
    <property type="molecule type" value="Genomic_DNA"/>
</dbReference>
<keyword evidence="7" id="KW-0539">Nucleus</keyword>
<dbReference type="GO" id="GO:0016787">
    <property type="term" value="F:hydrolase activity"/>
    <property type="evidence" value="ECO:0007669"/>
    <property type="project" value="UniProtKB-KW"/>
</dbReference>
<dbReference type="PANTHER" id="PTHR22930:SF269">
    <property type="entry name" value="NUCLEASE HARBI1-LIKE PROTEIN"/>
    <property type="match status" value="1"/>
</dbReference>
<accession>A0A336KVR8</accession>
<dbReference type="InterPro" id="IPR027806">
    <property type="entry name" value="HARBI1_dom"/>
</dbReference>
<reference evidence="9" key="1">
    <citation type="submission" date="2018-04" db="EMBL/GenBank/DDBJ databases">
        <authorList>
            <person name="Go L.Y."/>
            <person name="Mitchell J.A."/>
        </authorList>
    </citation>
    <scope>NUCLEOTIDE SEQUENCE</scope>
    <source>
        <tissue evidence="9">Whole organism</tissue>
    </source>
</reference>
<dbReference type="GO" id="GO:0004518">
    <property type="term" value="F:nuclease activity"/>
    <property type="evidence" value="ECO:0007669"/>
    <property type="project" value="UniProtKB-KW"/>
</dbReference>
<comment type="similarity">
    <text evidence="3">Belongs to the HARBI1 family.</text>
</comment>
<keyword evidence="5" id="KW-0479">Metal-binding</keyword>
<comment type="cofactor">
    <cofactor evidence="1">
        <name>a divalent metal cation</name>
        <dbReference type="ChEBI" id="CHEBI:60240"/>
    </cofactor>
</comment>
<dbReference type="OMA" id="CECISPS"/>
<evidence type="ECO:0000256" key="3">
    <source>
        <dbReference type="ARBA" id="ARBA00006958"/>
    </source>
</evidence>
<evidence type="ECO:0000256" key="7">
    <source>
        <dbReference type="ARBA" id="ARBA00023242"/>
    </source>
</evidence>
<dbReference type="InterPro" id="IPR045249">
    <property type="entry name" value="HARBI1-like"/>
</dbReference>
<dbReference type="VEuPathDB" id="VectorBase:CSON015547"/>
<proteinExistence type="inferred from homology"/>
<dbReference type="GO" id="GO:0046872">
    <property type="term" value="F:metal ion binding"/>
    <property type="evidence" value="ECO:0007669"/>
    <property type="project" value="UniProtKB-KW"/>
</dbReference>
<reference evidence="10" key="2">
    <citation type="submission" date="2018-07" db="EMBL/GenBank/DDBJ databases">
        <authorList>
            <person name="Quirk P.G."/>
            <person name="Krulwich T.A."/>
        </authorList>
    </citation>
    <scope>NUCLEOTIDE SEQUENCE</scope>
</reference>
<dbReference type="AlphaFoldDB" id="A0A336KVR8"/>
<dbReference type="GO" id="GO:0005634">
    <property type="term" value="C:nucleus"/>
    <property type="evidence" value="ECO:0007669"/>
    <property type="project" value="UniProtKB-SubCell"/>
</dbReference>
<evidence type="ECO:0000313" key="9">
    <source>
        <dbReference type="EMBL" id="SSX08335.1"/>
    </source>
</evidence>
<dbReference type="PANTHER" id="PTHR22930">
    <property type="match status" value="1"/>
</dbReference>
<dbReference type="Pfam" id="PF13359">
    <property type="entry name" value="DDE_Tnp_4"/>
    <property type="match status" value="1"/>
</dbReference>
<evidence type="ECO:0000256" key="5">
    <source>
        <dbReference type="ARBA" id="ARBA00022723"/>
    </source>
</evidence>
<keyword evidence="6" id="KW-0378">Hydrolase</keyword>
<dbReference type="EMBL" id="UFQT01000996">
    <property type="protein sequence ID" value="SSX28358.1"/>
    <property type="molecule type" value="Genomic_DNA"/>
</dbReference>
<evidence type="ECO:0000259" key="8">
    <source>
        <dbReference type="Pfam" id="PF13359"/>
    </source>
</evidence>
<comment type="subcellular location">
    <subcellularLocation>
        <location evidence="2">Nucleus</location>
    </subcellularLocation>
</comment>
<organism evidence="9">
    <name type="scientific">Culicoides sonorensis</name>
    <name type="common">Biting midge</name>
    <dbReference type="NCBI Taxonomy" id="179676"/>
    <lineage>
        <taxon>Eukaryota</taxon>
        <taxon>Metazoa</taxon>
        <taxon>Ecdysozoa</taxon>
        <taxon>Arthropoda</taxon>
        <taxon>Hexapoda</taxon>
        <taxon>Insecta</taxon>
        <taxon>Pterygota</taxon>
        <taxon>Neoptera</taxon>
        <taxon>Endopterygota</taxon>
        <taxon>Diptera</taxon>
        <taxon>Nematocera</taxon>
        <taxon>Chironomoidea</taxon>
        <taxon>Ceratopogonidae</taxon>
        <taxon>Ceratopogoninae</taxon>
        <taxon>Culicoides</taxon>
        <taxon>Monoculicoides</taxon>
    </lineage>
</organism>
<evidence type="ECO:0000313" key="10">
    <source>
        <dbReference type="EMBL" id="SSX28358.1"/>
    </source>
</evidence>
<sequence>MDKKAVIFAASLLIFDESDEKGRVERSKWVADWLKKRNSLGCYATLVPELRAESPELYKNFVRMSAEDFDHLERLVEPLIAKKITYMREPISTGERLAVTLRYLATGESFSSLQYLFRIHQSTISTIVPIVCEAIYTVLYRDYLKCPTSTDEWEKISYLFYDLWNFPNCLGAIDGKHVEIIAPANSGSLYFNYKKSHSIVLMAIADAEYKFTYIDVGVNGRHSDGGVFKNCSFAKAMNYNQLNIPASKELPGRHTKVPYVLVGDDAFAMQKHLLKPYTARNLSVINLSRRIIENVFGIMSAIFRVFRSPILLSPDKACKITKACAALHNFLMIRNRGVYAPNGTFDRYSVNGCIIEGSWRNETQSSSFYGMERSNETTNNDAKVIREEFEQFFIAEGDIPYQYSQI</sequence>
<protein>
    <submittedName>
        <fullName evidence="9">CSON015547 protein</fullName>
    </submittedName>
</protein>
<evidence type="ECO:0000256" key="6">
    <source>
        <dbReference type="ARBA" id="ARBA00022801"/>
    </source>
</evidence>
<gene>
    <name evidence="9" type="primary">CSON015547</name>
</gene>
<feature type="domain" description="DDE Tnp4" evidence="8">
    <location>
        <begin position="173"/>
        <end position="329"/>
    </location>
</feature>
<evidence type="ECO:0000256" key="1">
    <source>
        <dbReference type="ARBA" id="ARBA00001968"/>
    </source>
</evidence>
<keyword evidence="4" id="KW-0540">Nuclease</keyword>
<evidence type="ECO:0000256" key="4">
    <source>
        <dbReference type="ARBA" id="ARBA00022722"/>
    </source>
</evidence>
<name>A0A336KVR8_CULSO</name>